<keyword evidence="5" id="KW-0520">NAD</keyword>
<organism evidence="6">
    <name type="scientific">marine sediment metagenome</name>
    <dbReference type="NCBI Taxonomy" id="412755"/>
    <lineage>
        <taxon>unclassified sequences</taxon>
        <taxon>metagenomes</taxon>
        <taxon>ecological metagenomes</taxon>
    </lineage>
</organism>
<accession>X1MHF4</accession>
<dbReference type="SUPFAM" id="SSF51905">
    <property type="entry name" value="FAD/NAD(P)-binding domain"/>
    <property type="match status" value="1"/>
</dbReference>
<dbReference type="NCBIfam" id="TIGR00292">
    <property type="entry name" value="sulfide-dependent adenosine diphosphate thiazole synthase"/>
    <property type="match status" value="1"/>
</dbReference>
<feature type="non-terminal residue" evidence="6">
    <location>
        <position position="1"/>
    </location>
</feature>
<dbReference type="EMBL" id="BARV01004676">
    <property type="protein sequence ID" value="GAI05804.1"/>
    <property type="molecule type" value="Genomic_DNA"/>
</dbReference>
<sequence>GITAAHYLAKGGAKVAVFERELHVGGGIWGGGILFSRITIQKTAKKILEEFGVKLQPAKDGCYTADSVECVSKCTASAIDAGARIMVGLMAEDVMIREKDRVAGLVLNWGAVKAAHLHVDPLGIAARIVIDATGHEASIARVVERKIPGAKFPTRTGRIIGEKPLWADIGEREIVRNTREIYPGLIVTGMAASTVFGSPRMGPIFGGMFISGRRAAEIALKMLRKKR</sequence>
<keyword evidence="2" id="KW-0479">Metal-binding</keyword>
<dbReference type="PANTHER" id="PTHR43422">
    <property type="entry name" value="THIAMINE THIAZOLE SYNTHASE"/>
    <property type="match status" value="1"/>
</dbReference>
<comment type="caution">
    <text evidence="6">The sequence shown here is derived from an EMBL/GenBank/DDBJ whole genome shotgun (WGS) entry which is preliminary data.</text>
</comment>
<dbReference type="GO" id="GO:0046872">
    <property type="term" value="F:metal ion binding"/>
    <property type="evidence" value="ECO:0007669"/>
    <property type="project" value="UniProtKB-KW"/>
</dbReference>
<evidence type="ECO:0000313" key="6">
    <source>
        <dbReference type="EMBL" id="GAI05804.1"/>
    </source>
</evidence>
<dbReference type="GO" id="GO:0016740">
    <property type="term" value="F:transferase activity"/>
    <property type="evidence" value="ECO:0007669"/>
    <property type="project" value="UniProtKB-KW"/>
</dbReference>
<dbReference type="Pfam" id="PF01946">
    <property type="entry name" value="Thi4"/>
    <property type="match status" value="1"/>
</dbReference>
<evidence type="ECO:0008006" key="7">
    <source>
        <dbReference type="Google" id="ProtNLM"/>
    </source>
</evidence>
<dbReference type="InterPro" id="IPR022828">
    <property type="entry name" value="Thi4_prok"/>
</dbReference>
<dbReference type="AlphaFoldDB" id="X1MHF4"/>
<dbReference type="GO" id="GO:0009228">
    <property type="term" value="P:thiamine biosynthetic process"/>
    <property type="evidence" value="ECO:0007669"/>
    <property type="project" value="UniProtKB-KW"/>
</dbReference>
<dbReference type="HAMAP" id="MF_00304">
    <property type="entry name" value="Thi4"/>
    <property type="match status" value="1"/>
</dbReference>
<evidence type="ECO:0000256" key="4">
    <source>
        <dbReference type="ARBA" id="ARBA00023004"/>
    </source>
</evidence>
<evidence type="ECO:0000256" key="3">
    <source>
        <dbReference type="ARBA" id="ARBA00022977"/>
    </source>
</evidence>
<keyword evidence="3" id="KW-0784">Thiamine biosynthesis</keyword>
<dbReference type="PANTHER" id="PTHR43422:SF3">
    <property type="entry name" value="THIAMINE THIAZOLE SYNTHASE"/>
    <property type="match status" value="1"/>
</dbReference>
<gene>
    <name evidence="6" type="ORF">S06H3_10195</name>
</gene>
<dbReference type="InterPro" id="IPR002922">
    <property type="entry name" value="Thi4_fam"/>
</dbReference>
<evidence type="ECO:0000256" key="2">
    <source>
        <dbReference type="ARBA" id="ARBA00022723"/>
    </source>
</evidence>
<name>X1MHF4_9ZZZZ</name>
<evidence type="ECO:0000256" key="1">
    <source>
        <dbReference type="ARBA" id="ARBA00022679"/>
    </source>
</evidence>
<keyword evidence="1" id="KW-0808">Transferase</keyword>
<evidence type="ECO:0000256" key="5">
    <source>
        <dbReference type="ARBA" id="ARBA00023027"/>
    </source>
</evidence>
<dbReference type="Gene3D" id="3.50.50.60">
    <property type="entry name" value="FAD/NAD(P)-binding domain"/>
    <property type="match status" value="1"/>
</dbReference>
<proteinExistence type="inferred from homology"/>
<reference evidence="6" key="1">
    <citation type="journal article" date="2014" name="Front. Microbiol.">
        <title>High frequency of phylogenetically diverse reductive dehalogenase-homologous genes in deep subseafloor sedimentary metagenomes.</title>
        <authorList>
            <person name="Kawai M."/>
            <person name="Futagami T."/>
            <person name="Toyoda A."/>
            <person name="Takaki Y."/>
            <person name="Nishi S."/>
            <person name="Hori S."/>
            <person name="Arai W."/>
            <person name="Tsubouchi T."/>
            <person name="Morono Y."/>
            <person name="Uchiyama I."/>
            <person name="Ito T."/>
            <person name="Fujiyama A."/>
            <person name="Inagaki F."/>
            <person name="Takami H."/>
        </authorList>
    </citation>
    <scope>NUCLEOTIDE SEQUENCE</scope>
    <source>
        <strain evidence="6">Expedition CK06-06</strain>
    </source>
</reference>
<protein>
    <recommendedName>
        <fullName evidence="7">Thiazole biosynthesis enzyme</fullName>
    </recommendedName>
</protein>
<dbReference type="InterPro" id="IPR036188">
    <property type="entry name" value="FAD/NAD-bd_sf"/>
</dbReference>
<keyword evidence="4" id="KW-0408">Iron</keyword>